<dbReference type="GO" id="GO:0008483">
    <property type="term" value="F:transaminase activity"/>
    <property type="evidence" value="ECO:0007669"/>
    <property type="project" value="UniProtKB-KW"/>
</dbReference>
<evidence type="ECO:0000259" key="3">
    <source>
        <dbReference type="Pfam" id="PF00155"/>
    </source>
</evidence>
<comment type="cofactor">
    <cofactor evidence="1">
        <name>pyridoxal 5'-phosphate</name>
        <dbReference type="ChEBI" id="CHEBI:597326"/>
    </cofactor>
</comment>
<dbReference type="RefSeq" id="WP_176787746.1">
    <property type="nucleotide sequence ID" value="NZ_JABXWR010000001.1"/>
</dbReference>
<keyword evidence="4" id="KW-0808">Transferase</keyword>
<reference evidence="4 5" key="1">
    <citation type="submission" date="2020-06" db="EMBL/GenBank/DDBJ databases">
        <title>Methanofollis fontis sp. nov., a methanogen isolated from marine sediments near a cold seep at Four-Way Closure Ridge offshore southwestern Taiwan.</title>
        <authorList>
            <person name="Chen S.-C."/>
            <person name="Teng N.-H."/>
            <person name="Lin Y.-S."/>
            <person name="Lai M.-C."/>
            <person name="Chen H.-H."/>
            <person name="Wang C.-C."/>
        </authorList>
    </citation>
    <scope>NUCLEOTIDE SEQUENCE [LARGE SCALE GENOMIC DNA]</scope>
    <source>
        <strain evidence="4 5">DSM 2702</strain>
    </source>
</reference>
<keyword evidence="5" id="KW-1185">Reference proteome</keyword>
<dbReference type="Proteomes" id="UP000570823">
    <property type="component" value="Unassembled WGS sequence"/>
</dbReference>
<dbReference type="PANTHER" id="PTHR42885">
    <property type="entry name" value="HISTIDINOL-PHOSPHATE AMINOTRANSFERASE-RELATED"/>
    <property type="match status" value="1"/>
</dbReference>
<accession>A0A7K4HMD5</accession>
<dbReference type="OrthoDB" id="39225at2157"/>
<dbReference type="GO" id="GO:0030170">
    <property type="term" value="F:pyridoxal phosphate binding"/>
    <property type="evidence" value="ECO:0007669"/>
    <property type="project" value="InterPro"/>
</dbReference>
<dbReference type="AlphaFoldDB" id="A0A7K4HMD5"/>
<dbReference type="SUPFAM" id="SSF53383">
    <property type="entry name" value="PLP-dependent transferases"/>
    <property type="match status" value="1"/>
</dbReference>
<dbReference type="InterPro" id="IPR015422">
    <property type="entry name" value="PyrdxlP-dep_Trfase_small"/>
</dbReference>
<dbReference type="InterPro" id="IPR015421">
    <property type="entry name" value="PyrdxlP-dep_Trfase_major"/>
</dbReference>
<organism evidence="4 5">
    <name type="scientific">Methanofollis tationis</name>
    <dbReference type="NCBI Taxonomy" id="81417"/>
    <lineage>
        <taxon>Archaea</taxon>
        <taxon>Methanobacteriati</taxon>
        <taxon>Methanobacteriota</taxon>
        <taxon>Stenosarchaea group</taxon>
        <taxon>Methanomicrobia</taxon>
        <taxon>Methanomicrobiales</taxon>
        <taxon>Methanomicrobiaceae</taxon>
        <taxon>Methanofollis</taxon>
    </lineage>
</organism>
<dbReference type="InterPro" id="IPR015424">
    <property type="entry name" value="PyrdxlP-dep_Trfase"/>
</dbReference>
<protein>
    <submittedName>
        <fullName evidence="4">Histidinol-phosphate aminotransferase family protein</fullName>
    </submittedName>
</protein>
<evidence type="ECO:0000256" key="1">
    <source>
        <dbReference type="ARBA" id="ARBA00001933"/>
    </source>
</evidence>
<evidence type="ECO:0000313" key="4">
    <source>
        <dbReference type="EMBL" id="NVO66100.1"/>
    </source>
</evidence>
<feature type="domain" description="Aminotransferase class I/classII large" evidence="3">
    <location>
        <begin position="129"/>
        <end position="326"/>
    </location>
</feature>
<dbReference type="Gene3D" id="3.90.1150.10">
    <property type="entry name" value="Aspartate Aminotransferase, domain 1"/>
    <property type="match status" value="1"/>
</dbReference>
<dbReference type="Gene3D" id="3.40.640.10">
    <property type="entry name" value="Type I PLP-dependent aspartate aminotransferase-like (Major domain)"/>
    <property type="match status" value="1"/>
</dbReference>
<dbReference type="CDD" id="cd00609">
    <property type="entry name" value="AAT_like"/>
    <property type="match status" value="1"/>
</dbReference>
<keyword evidence="4" id="KW-0032">Aminotransferase</keyword>
<comment type="caution">
    <text evidence="4">The sequence shown here is derived from an EMBL/GenBank/DDBJ whole genome shotgun (WGS) entry which is preliminary data.</text>
</comment>
<proteinExistence type="predicted"/>
<evidence type="ECO:0000313" key="5">
    <source>
        <dbReference type="Proteomes" id="UP000570823"/>
    </source>
</evidence>
<dbReference type="EMBL" id="JABXWR010000001">
    <property type="protein sequence ID" value="NVO66100.1"/>
    <property type="molecule type" value="Genomic_DNA"/>
</dbReference>
<sequence>MSRNNPGKVIHGGTVRWHQRHSTEKILDFSANLNPFPPNVPLELDAGAIGAYPDDRYETLKEAISEVFRRDVEEIAVGNGSVEVIRTYCTSTLGAGDRAAIFEPTFGEYGMAVRLCGGEVTSDPAGVAVRFLCNPNNPDGALTPRTAVLALLDELGPAQRLFVDEAFIELSDPAASVSDIRDPALFVSRSITKSFAVPGIRFGFGFGDPDLVAEMETRRLPWTVNACAESFTIAALAHYHDLEESRRLIRIERAWLEGAFKRIGLSPLPSSANYLLVPLPCEAAAVCAALSAHRILVRDCASFGLPQAIRVAVRTREENRILMEALPACLP</sequence>
<dbReference type="InterPro" id="IPR004839">
    <property type="entry name" value="Aminotransferase_I/II_large"/>
</dbReference>
<feature type="domain" description="Aminotransferase class I/classII large" evidence="3">
    <location>
        <begin position="43"/>
        <end position="121"/>
    </location>
</feature>
<keyword evidence="2" id="KW-0663">Pyridoxal phosphate</keyword>
<evidence type="ECO:0000256" key="2">
    <source>
        <dbReference type="ARBA" id="ARBA00022898"/>
    </source>
</evidence>
<gene>
    <name evidence="4" type="ORF">HWN36_01935</name>
</gene>
<dbReference type="Pfam" id="PF00155">
    <property type="entry name" value="Aminotran_1_2"/>
    <property type="match status" value="2"/>
</dbReference>
<name>A0A7K4HMD5_9EURY</name>
<dbReference type="PANTHER" id="PTHR42885:SF1">
    <property type="entry name" value="THREONINE-PHOSPHATE DECARBOXYLASE"/>
    <property type="match status" value="1"/>
</dbReference>